<proteinExistence type="predicted"/>
<accession>A0A167AP98</accession>
<name>A0A167AP98_9GAMM</name>
<evidence type="ECO:0000313" key="3">
    <source>
        <dbReference type="Proteomes" id="UP000076503"/>
    </source>
</evidence>
<dbReference type="OrthoDB" id="5452199at2"/>
<evidence type="ECO:0000256" key="1">
    <source>
        <dbReference type="SAM" id="SignalP"/>
    </source>
</evidence>
<dbReference type="EMBL" id="AUXZ01000128">
    <property type="protein sequence ID" value="KZN45636.1"/>
    <property type="molecule type" value="Genomic_DNA"/>
</dbReference>
<protein>
    <recommendedName>
        <fullName evidence="4">Solute-binding protein family 3/N-terminal domain-containing protein</fullName>
    </recommendedName>
</protein>
<organism evidence="2 3">
    <name type="scientific">Pseudoalteromonas luteoviolacea H33</name>
    <dbReference type="NCBI Taxonomy" id="1365251"/>
    <lineage>
        <taxon>Bacteria</taxon>
        <taxon>Pseudomonadati</taxon>
        <taxon>Pseudomonadota</taxon>
        <taxon>Gammaproteobacteria</taxon>
        <taxon>Alteromonadales</taxon>
        <taxon>Pseudoalteromonadaceae</taxon>
        <taxon>Pseudoalteromonas</taxon>
    </lineage>
</organism>
<feature type="chain" id="PRO_5007883746" description="Solute-binding protein family 3/N-terminal domain-containing protein" evidence="1">
    <location>
        <begin position="22"/>
        <end position="287"/>
    </location>
</feature>
<feature type="signal peptide" evidence="1">
    <location>
        <begin position="1"/>
        <end position="21"/>
    </location>
</feature>
<gene>
    <name evidence="2" type="ORF">N476_25370</name>
</gene>
<dbReference type="Proteomes" id="UP000076503">
    <property type="component" value="Unassembled WGS sequence"/>
</dbReference>
<evidence type="ECO:0000313" key="2">
    <source>
        <dbReference type="EMBL" id="KZN45636.1"/>
    </source>
</evidence>
<comment type="caution">
    <text evidence="2">The sequence shown here is derived from an EMBL/GenBank/DDBJ whole genome shotgun (WGS) entry which is preliminary data.</text>
</comment>
<dbReference type="PATRIC" id="fig|1365251.3.peg.4755"/>
<evidence type="ECO:0008006" key="4">
    <source>
        <dbReference type="Google" id="ProtNLM"/>
    </source>
</evidence>
<dbReference type="RefSeq" id="WP_063363901.1">
    <property type="nucleotide sequence ID" value="NZ_AUXZ01000128.1"/>
</dbReference>
<dbReference type="AlphaFoldDB" id="A0A167AP98"/>
<sequence>MFKKLGFIALLSISHCSFSKASNHISVPVNRDIYGFAQTILNAQDLDSISPDIFDHPLCQRDVVDLIIIQKALQVGKADVTLDFFMIDHEEREEILLQSGMSMISVDTIWLSQAKALGDSVLISSPIIRKGEYFAGIYAAESRAKTLASQIKQDFSNITVVSNKAWSVDWSTIKKLNPKRLFNESDWTMMARLVSNEWVDIMLIPFNNKTPFRYTGKGYKVEAVQGVKVALLDSRHFVISKKYQNSQAIFDSLQLGIKQLRANKFIEKSYQKCGFLNVLVDKWREIP</sequence>
<reference evidence="2 3" key="1">
    <citation type="submission" date="2013-07" db="EMBL/GenBank/DDBJ databases">
        <title>Comparative Genomic and Metabolomic Analysis of Twelve Strains of Pseudoalteromonas luteoviolacea.</title>
        <authorList>
            <person name="Vynne N.G."/>
            <person name="Mansson M."/>
            <person name="Gram L."/>
        </authorList>
    </citation>
    <scope>NUCLEOTIDE SEQUENCE [LARGE SCALE GENOMIC DNA]</scope>
    <source>
        <strain evidence="2 3">H33</strain>
    </source>
</reference>
<keyword evidence="1" id="KW-0732">Signal</keyword>